<dbReference type="PIRSF" id="PIRSF000429">
    <property type="entry name" value="Ac-CoA_Ac_transf"/>
    <property type="match status" value="1"/>
</dbReference>
<feature type="domain" description="Thiolase N-terminal" evidence="1">
    <location>
        <begin position="25"/>
        <end position="234"/>
    </location>
</feature>
<proteinExistence type="predicted"/>
<organism evidence="3">
    <name type="scientific">uncultured Mycobacterium sp</name>
    <dbReference type="NCBI Taxonomy" id="171292"/>
    <lineage>
        <taxon>Bacteria</taxon>
        <taxon>Bacillati</taxon>
        <taxon>Actinomycetota</taxon>
        <taxon>Actinomycetes</taxon>
        <taxon>Mycobacteriales</taxon>
        <taxon>Mycobacteriaceae</taxon>
        <taxon>Mycobacterium</taxon>
        <taxon>environmental samples</taxon>
    </lineage>
</organism>
<dbReference type="InterPro" id="IPR055140">
    <property type="entry name" value="Thiolase_C_2"/>
</dbReference>
<dbReference type="GO" id="GO:0016747">
    <property type="term" value="F:acyltransferase activity, transferring groups other than amino-acyl groups"/>
    <property type="evidence" value="ECO:0007669"/>
    <property type="project" value="InterPro"/>
</dbReference>
<dbReference type="AlphaFoldDB" id="A0A1Y5P9C2"/>
<keyword evidence="3" id="KW-0808">Transferase</keyword>
<dbReference type="Pfam" id="PF00108">
    <property type="entry name" value="Thiolase_N"/>
    <property type="match status" value="1"/>
</dbReference>
<dbReference type="CDD" id="cd00829">
    <property type="entry name" value="SCP-x_thiolase"/>
    <property type="match status" value="1"/>
</dbReference>
<dbReference type="InterPro" id="IPR020616">
    <property type="entry name" value="Thiolase_N"/>
</dbReference>
<dbReference type="SUPFAM" id="SSF53901">
    <property type="entry name" value="Thiolase-like"/>
    <property type="match status" value="2"/>
</dbReference>
<dbReference type="InterPro" id="IPR002155">
    <property type="entry name" value="Thiolase"/>
</dbReference>
<reference evidence="3" key="1">
    <citation type="submission" date="2016-03" db="EMBL/GenBank/DDBJ databases">
        <authorList>
            <person name="Ploux O."/>
        </authorList>
    </citation>
    <scope>NUCLEOTIDE SEQUENCE</scope>
    <source>
        <strain evidence="3">UC10</strain>
    </source>
</reference>
<dbReference type="InterPro" id="IPR016039">
    <property type="entry name" value="Thiolase-like"/>
</dbReference>
<evidence type="ECO:0000259" key="1">
    <source>
        <dbReference type="Pfam" id="PF00108"/>
    </source>
</evidence>
<gene>
    <name evidence="3" type="ORF">MHPYR_190027</name>
</gene>
<evidence type="ECO:0000313" key="3">
    <source>
        <dbReference type="EMBL" id="SBS74100.1"/>
    </source>
</evidence>
<dbReference type="Gene3D" id="3.40.47.10">
    <property type="match status" value="1"/>
</dbReference>
<dbReference type="EMBL" id="FLQS01000011">
    <property type="protein sequence ID" value="SBS74100.1"/>
    <property type="molecule type" value="Genomic_DNA"/>
</dbReference>
<protein>
    <submittedName>
        <fullName evidence="3">Acetyl-CoA acetyltransferase</fullName>
    </submittedName>
</protein>
<dbReference type="Pfam" id="PF22691">
    <property type="entry name" value="Thiolase_C_1"/>
    <property type="match status" value="1"/>
</dbReference>
<evidence type="ECO:0000259" key="2">
    <source>
        <dbReference type="Pfam" id="PF22691"/>
    </source>
</evidence>
<feature type="domain" description="Thiolase C-terminal" evidence="2">
    <location>
        <begin position="278"/>
        <end position="402"/>
    </location>
</feature>
<accession>A0A1Y5P9C2</accession>
<dbReference type="PANTHER" id="PTHR42870">
    <property type="entry name" value="ACETYL-COA C-ACETYLTRANSFERASE"/>
    <property type="match status" value="1"/>
</dbReference>
<name>A0A1Y5P9C2_9MYCO</name>
<sequence>MAGNVWILGGYQSDFARNLTREGRDYAALTSEVVDLTLADSMIDAADIDVVHVANAFGEMFARQGHLGAMPATVHDGLWDTPATRHEAACASGSVAALAAMADLRAGNYRTALVVGVELEKTVPGDTAAAHLGAAAWTGHEGADATFLWPSMFAEVADEYDRRFGIDDTHLHAIAALNFGNAKRNPNAQTRDWEVPDLVSHGSDDGVNPPTEGRIRRYDCSQMTDGGAGVVLVNDDFLRDHPGVRPIGLIEGWGHRTVGLGLRQKLDRDAANPYVLPHVRATVYDAFGRAGIGLDDLDGIEVHDCFTPSEYLAIDHIGLTGPGESWKAIENGEIEIGGRLPINPSGGLIGGGHPVGASGIRMMLDAAKQVSDLAGAYQVDGARRFGTLNFGGSTATTVSFVIRSADDAH</sequence>
<dbReference type="PANTHER" id="PTHR42870:SF1">
    <property type="entry name" value="NON-SPECIFIC LIPID-TRANSFER PROTEIN-LIKE 2"/>
    <property type="match status" value="1"/>
</dbReference>
<dbReference type="NCBIfam" id="NF004936">
    <property type="entry name" value="PRK06289.1"/>
    <property type="match status" value="1"/>
</dbReference>